<feature type="transmembrane region" description="Helical" evidence="1">
    <location>
        <begin position="7"/>
        <end position="27"/>
    </location>
</feature>
<dbReference type="AlphaFoldDB" id="A0A6C0JQ23"/>
<sequence>MKIQSIFLLIISIVLVVVSSWNLSVFVRLSDASPQYTNDDQFDSACHVSKKYVKTGKIVSIVMLVLSVILMIGSSVCIYKNNV</sequence>
<evidence type="ECO:0000256" key="1">
    <source>
        <dbReference type="SAM" id="Phobius"/>
    </source>
</evidence>
<proteinExistence type="predicted"/>
<name>A0A6C0JQ23_9ZZZZ</name>
<keyword evidence="1" id="KW-1133">Transmembrane helix</keyword>
<reference evidence="2" key="1">
    <citation type="journal article" date="2020" name="Nature">
        <title>Giant virus diversity and host interactions through global metagenomics.</title>
        <authorList>
            <person name="Schulz F."/>
            <person name="Roux S."/>
            <person name="Paez-Espino D."/>
            <person name="Jungbluth S."/>
            <person name="Walsh D.A."/>
            <person name="Denef V.J."/>
            <person name="McMahon K.D."/>
            <person name="Konstantinidis K.T."/>
            <person name="Eloe-Fadrosh E.A."/>
            <person name="Kyrpides N.C."/>
            <person name="Woyke T."/>
        </authorList>
    </citation>
    <scope>NUCLEOTIDE SEQUENCE</scope>
    <source>
        <strain evidence="2">GVMAG-S-1038524-41</strain>
    </source>
</reference>
<feature type="transmembrane region" description="Helical" evidence="1">
    <location>
        <begin position="58"/>
        <end position="79"/>
    </location>
</feature>
<keyword evidence="1" id="KW-0812">Transmembrane</keyword>
<dbReference type="EMBL" id="MN740667">
    <property type="protein sequence ID" value="QHU06800.1"/>
    <property type="molecule type" value="Genomic_DNA"/>
</dbReference>
<accession>A0A6C0JQ23</accession>
<organism evidence="2">
    <name type="scientific">viral metagenome</name>
    <dbReference type="NCBI Taxonomy" id="1070528"/>
    <lineage>
        <taxon>unclassified sequences</taxon>
        <taxon>metagenomes</taxon>
        <taxon>organismal metagenomes</taxon>
    </lineage>
</organism>
<evidence type="ECO:0000313" key="2">
    <source>
        <dbReference type="EMBL" id="QHU06800.1"/>
    </source>
</evidence>
<protein>
    <submittedName>
        <fullName evidence="2">Uncharacterized protein</fullName>
    </submittedName>
</protein>
<keyword evidence="1" id="KW-0472">Membrane</keyword>